<dbReference type="InterPro" id="IPR043504">
    <property type="entry name" value="Peptidase_S1_PA_chymotrypsin"/>
</dbReference>
<dbReference type="Gene3D" id="2.40.10.10">
    <property type="entry name" value="Trypsin-like serine proteases"/>
    <property type="match status" value="2"/>
</dbReference>
<comment type="subcellular location">
    <subcellularLocation>
        <location evidence="1">Peroxisome</location>
    </subcellularLocation>
</comment>
<dbReference type="GO" id="GO:0031998">
    <property type="term" value="P:regulation of fatty acid beta-oxidation"/>
    <property type="evidence" value="ECO:0007669"/>
    <property type="project" value="TreeGrafter"/>
</dbReference>
<dbReference type="PANTHER" id="PTHR21004">
    <property type="entry name" value="SERINE PROTEASE-RELATED"/>
    <property type="match status" value="1"/>
</dbReference>
<accession>A0AAJ7E1X7</accession>
<keyword evidence="2" id="KW-1185">Reference proteome</keyword>
<name>A0AAJ7E1X7_9HYME</name>
<protein>
    <recommendedName>
        <fullName evidence="1">Peroxisomal leader peptide-processing protease</fullName>
        <ecNumber evidence="1">3.4.21.-</ecNumber>
    </recommendedName>
</protein>
<proteinExistence type="inferred from homology"/>
<keyword evidence="1" id="KW-0576">Peroxisome</keyword>
<dbReference type="GO" id="GO:0016485">
    <property type="term" value="P:protein processing"/>
    <property type="evidence" value="ECO:0007669"/>
    <property type="project" value="InterPro"/>
</dbReference>
<keyword evidence="1" id="KW-0378">Hydrolase</keyword>
<gene>
    <name evidence="3" type="primary">LOC105367768</name>
</gene>
<dbReference type="AlphaFoldDB" id="A0AAJ7E1X7"/>
<dbReference type="KEGG" id="csol:105367768"/>
<dbReference type="Pfam" id="PF13365">
    <property type="entry name" value="Trypsin_2"/>
    <property type="match status" value="1"/>
</dbReference>
<keyword evidence="1" id="KW-0720">Serine protease</keyword>
<dbReference type="GO" id="GO:0005777">
    <property type="term" value="C:peroxisome"/>
    <property type="evidence" value="ECO:0007669"/>
    <property type="project" value="UniProtKB-SubCell"/>
</dbReference>
<dbReference type="GeneID" id="105367768"/>
<evidence type="ECO:0000313" key="2">
    <source>
        <dbReference type="Proteomes" id="UP000695007"/>
    </source>
</evidence>
<dbReference type="EC" id="3.4.21.-" evidence="1"/>
<organism evidence="2 3">
    <name type="scientific">Ceratosolen solmsi marchali</name>
    <dbReference type="NCBI Taxonomy" id="326594"/>
    <lineage>
        <taxon>Eukaryota</taxon>
        <taxon>Metazoa</taxon>
        <taxon>Ecdysozoa</taxon>
        <taxon>Arthropoda</taxon>
        <taxon>Hexapoda</taxon>
        <taxon>Insecta</taxon>
        <taxon>Pterygota</taxon>
        <taxon>Neoptera</taxon>
        <taxon>Endopterygota</taxon>
        <taxon>Hymenoptera</taxon>
        <taxon>Apocrita</taxon>
        <taxon>Proctotrupomorpha</taxon>
        <taxon>Chalcidoidea</taxon>
        <taxon>Agaonidae</taxon>
        <taxon>Agaoninae</taxon>
        <taxon>Ceratosolen</taxon>
    </lineage>
</organism>
<dbReference type="Proteomes" id="UP000695007">
    <property type="component" value="Unplaced"/>
</dbReference>
<dbReference type="InterPro" id="IPR009003">
    <property type="entry name" value="Peptidase_S1_PA"/>
</dbReference>
<dbReference type="PANTHER" id="PTHR21004:SF0">
    <property type="entry name" value="PEROXISOMAL LEADER PEPTIDE-PROCESSING PROTEASE"/>
    <property type="match status" value="1"/>
</dbReference>
<comment type="function">
    <text evidence="1">Peroxisomal protease that mediates both the removal of the leader peptide from proteins containing a PTS2 target sequence and processes several PTS1-containing proteins. Catalyzes the processing of PTS1-proteins involved in the peroxisomal beta-oxidation of fatty acids.</text>
</comment>
<comment type="similarity">
    <text evidence="1">Belongs to the peptidase S1B family.</text>
</comment>
<reference evidence="3" key="1">
    <citation type="submission" date="2025-08" db="UniProtKB">
        <authorList>
            <consortium name="RefSeq"/>
        </authorList>
    </citation>
    <scope>IDENTIFICATION</scope>
</reference>
<dbReference type="InterPro" id="IPR039245">
    <property type="entry name" value="TYSND1/DEG15"/>
</dbReference>
<dbReference type="RefSeq" id="XP_011504849.1">
    <property type="nucleotide sequence ID" value="XM_011506547.1"/>
</dbReference>
<sequence>MKENLQCVLVTHKAAKKRQGDAYGTSGIFLSDGWILSHGTLLSLPFDDSSDRDLQSFLIDIQEKHDRDLLVVPRDLSQTLKLQLQYNRLSNNTDEKSRVMEKVIIEDKNCSLRIIWRCSLLHQTFNSLNSWSFEKVDKFDKSLLSIFLLLKVESGTEIRADDIAEGKKVLSDFYKRHLTDSRIPLRRGMLVEMEATPFGNATFLDSVSRGIVSNVFGAEDCVILTDANALPGCEGAPLFTFRHPDREVERQICGIVIAPLSWCRGEWVDYTFAANLRPCLEEVLRVSDMSVALPSFGSYINDDDDQGLEEQLLPVSLDKSLVIVKRDFGWGTGIVVDVSTGTILTCSHVVPLPLGSRVKVGLFEDEQRKKGEKMKAEKAWAWTRLVYRTCNNQPYDVAVLRLESQRNDLRPLSLAPKIPSKGTRVMTLGFPFFGAAIPASCSRGVISHHSSCMIQTTCCVQGGASGGPVINCDTGEMIGLIVSNVVSTTESGALYPRFNMAVPSTVIREPLIRYIYTGDVKCLDSLSSGDPMVWETWNFNLTPRSKM</sequence>
<dbReference type="GO" id="GO:0004252">
    <property type="term" value="F:serine-type endopeptidase activity"/>
    <property type="evidence" value="ECO:0007669"/>
    <property type="project" value="InterPro"/>
</dbReference>
<comment type="PTM">
    <text evidence="1">The full-lengh TYSND1 is the active the proteolytic processing of PTS1- and PTS2-proteins and in self-cleavage, and intermolecular self-cleavage of TYSND1 down-regulates its protease activity.</text>
</comment>
<evidence type="ECO:0000256" key="1">
    <source>
        <dbReference type="PIRNR" id="PIRNR037989"/>
    </source>
</evidence>
<evidence type="ECO:0000313" key="3">
    <source>
        <dbReference type="RefSeq" id="XP_011504849.1"/>
    </source>
</evidence>
<keyword evidence="1 3" id="KW-0645">Protease</keyword>
<dbReference type="SUPFAM" id="SSF50494">
    <property type="entry name" value="Trypsin-like serine proteases"/>
    <property type="match status" value="2"/>
</dbReference>